<feature type="region of interest" description="Disordered" evidence="1">
    <location>
        <begin position="610"/>
        <end position="649"/>
    </location>
</feature>
<reference evidence="2" key="1">
    <citation type="submission" date="2021-01" db="EMBL/GenBank/DDBJ databases">
        <authorList>
            <person name="Corre E."/>
            <person name="Pelletier E."/>
            <person name="Niang G."/>
            <person name="Scheremetjew M."/>
            <person name="Finn R."/>
            <person name="Kale V."/>
            <person name="Holt S."/>
            <person name="Cochrane G."/>
            <person name="Meng A."/>
            <person name="Brown T."/>
            <person name="Cohen L."/>
        </authorList>
    </citation>
    <scope>NUCLEOTIDE SEQUENCE</scope>
    <source>
        <strain evidence="2">CCMP325</strain>
    </source>
</reference>
<dbReference type="AlphaFoldDB" id="A0A7S0ELX8"/>
<feature type="compositionally biased region" description="Basic and acidic residues" evidence="1">
    <location>
        <begin position="410"/>
        <end position="427"/>
    </location>
</feature>
<proteinExistence type="predicted"/>
<name>A0A7S0ELX8_9CRYP</name>
<sequence length="649" mass="73842">MEAFLARHFERKAMAEANLIVRQKSMRNILADEKKVAEAAACHNRSERRFLFASAKRMKDVPEYDKNTTVLRSNSGVLDLNQIVDSNNLERQRQTGEKGFRFLDYNNLEVLETVLQERDDILDNIRHHRDVKNERDSKKDIIWIRPRDADQHHTRTRRKKESVRCDLLDNGKWTAGELKNGSTQSYRFVLKAESLEDGPPALRIEVIGQTELDDPDIVVSTYEIPKQNSFQWRSMGSGEDFIEIVPSDPQYRITTYYITVCACTPHCRFKIRAASGNFDREANMIRRLAIFDATYQGIKSFISSANGRRVASRGGMSWRQYMRSTSAMLRPTSGLSFASSSTLQPPRPLSSLELYSDREEETHQEEELDEEDVDGRMEIVQELLTKPRPSSSLQRRTSVETLDLNSTAKTRREGADTSRRLSEEKVEVASVRGRPSSPYRDVAQNVLSESRNVNDESVQSDRQGALRKMQEAFRHVDKTTQTETKVVWVCKDGPIKSRADLYKVTVTSPPEKPCKVLMLSNPPPIPPRCDYELYNDEKSSGDVSRKYNKIKSASQLKKILEKAKESLPTVTAPDYRGLARMAISGKKIRSPKGGKKKTDFFLQRIEERHRARHFSRSSRLSFSPGGSLLSPHVDSSPSSPSGSVGRGKT</sequence>
<gene>
    <name evidence="2" type="ORF">HPHI1048_LOCUS12340</name>
</gene>
<evidence type="ECO:0000313" key="2">
    <source>
        <dbReference type="EMBL" id="CAD8487540.1"/>
    </source>
</evidence>
<feature type="compositionally biased region" description="Acidic residues" evidence="1">
    <location>
        <begin position="362"/>
        <end position="373"/>
    </location>
</feature>
<accession>A0A7S0ELX8</accession>
<feature type="compositionally biased region" description="Polar residues" evidence="1">
    <location>
        <begin position="388"/>
        <end position="408"/>
    </location>
</feature>
<feature type="region of interest" description="Disordered" evidence="1">
    <location>
        <begin position="356"/>
        <end position="375"/>
    </location>
</feature>
<protein>
    <submittedName>
        <fullName evidence="2">Uncharacterized protein</fullName>
    </submittedName>
</protein>
<organism evidence="2">
    <name type="scientific">Hanusia phi</name>
    <dbReference type="NCBI Taxonomy" id="3032"/>
    <lineage>
        <taxon>Eukaryota</taxon>
        <taxon>Cryptophyceae</taxon>
        <taxon>Pyrenomonadales</taxon>
        <taxon>Geminigeraceae</taxon>
        <taxon>Hanusia</taxon>
    </lineage>
</organism>
<feature type="compositionally biased region" description="Low complexity" evidence="1">
    <location>
        <begin position="617"/>
        <end position="643"/>
    </location>
</feature>
<feature type="region of interest" description="Disordered" evidence="1">
    <location>
        <begin position="382"/>
        <end position="439"/>
    </location>
</feature>
<dbReference type="EMBL" id="HBEO01018103">
    <property type="protein sequence ID" value="CAD8487540.1"/>
    <property type="molecule type" value="Transcribed_RNA"/>
</dbReference>
<evidence type="ECO:0000256" key="1">
    <source>
        <dbReference type="SAM" id="MobiDB-lite"/>
    </source>
</evidence>